<dbReference type="GeneID" id="13286584"/>
<dbReference type="HOGENOM" id="CLU_987188_0_0_1"/>
<feature type="compositionally biased region" description="Acidic residues" evidence="1">
    <location>
        <begin position="220"/>
        <end position="229"/>
    </location>
</feature>
<organism evidence="3">
    <name type="scientific">Leptosphaeria maculans (strain JN3 / isolate v23.1.3 / race Av1-4-5-6-7-8)</name>
    <name type="common">Blackleg fungus</name>
    <name type="synonym">Phoma lingam</name>
    <dbReference type="NCBI Taxonomy" id="985895"/>
    <lineage>
        <taxon>Eukaryota</taxon>
        <taxon>Fungi</taxon>
        <taxon>Dikarya</taxon>
        <taxon>Ascomycota</taxon>
        <taxon>Pezizomycotina</taxon>
        <taxon>Dothideomycetes</taxon>
        <taxon>Pleosporomycetidae</taxon>
        <taxon>Pleosporales</taxon>
        <taxon>Pleosporineae</taxon>
        <taxon>Leptosphaeriaceae</taxon>
        <taxon>Plenodomus</taxon>
        <taxon>Plenodomus lingam/Leptosphaeria maculans species complex</taxon>
    </lineage>
</organism>
<evidence type="ECO:0000256" key="1">
    <source>
        <dbReference type="SAM" id="MobiDB-lite"/>
    </source>
</evidence>
<dbReference type="Proteomes" id="UP000002668">
    <property type="component" value="Genome"/>
</dbReference>
<evidence type="ECO:0000313" key="3">
    <source>
        <dbReference type="Proteomes" id="UP000002668"/>
    </source>
</evidence>
<feature type="region of interest" description="Disordered" evidence="1">
    <location>
        <begin position="261"/>
        <end position="282"/>
    </location>
</feature>
<proteinExistence type="predicted"/>
<evidence type="ECO:0000313" key="2">
    <source>
        <dbReference type="EMBL" id="CBX98173.1"/>
    </source>
</evidence>
<dbReference type="RefSeq" id="XP_003841652.1">
    <property type="nucleotide sequence ID" value="XM_003841604.1"/>
</dbReference>
<dbReference type="VEuPathDB" id="FungiDB:LEMA_P095820.1"/>
<dbReference type="OrthoDB" id="10653528at2759"/>
<feature type="region of interest" description="Disordered" evidence="1">
    <location>
        <begin position="220"/>
        <end position="242"/>
    </location>
</feature>
<feature type="region of interest" description="Disordered" evidence="1">
    <location>
        <begin position="1"/>
        <end position="62"/>
    </location>
</feature>
<reference evidence="3" key="1">
    <citation type="journal article" date="2011" name="Nat. Commun.">
        <title>Effector diversification within compartments of the Leptosphaeria maculans genome affected by Repeat-Induced Point mutations.</title>
        <authorList>
            <person name="Rouxel T."/>
            <person name="Grandaubert J."/>
            <person name="Hane J.K."/>
            <person name="Hoede C."/>
            <person name="van de Wouw A.P."/>
            <person name="Couloux A."/>
            <person name="Dominguez V."/>
            <person name="Anthouard V."/>
            <person name="Bally P."/>
            <person name="Bourras S."/>
            <person name="Cozijnsen A.J."/>
            <person name="Ciuffetti L.M."/>
            <person name="Degrave A."/>
            <person name="Dilmaghani A."/>
            <person name="Duret L."/>
            <person name="Fudal I."/>
            <person name="Goodwin S.B."/>
            <person name="Gout L."/>
            <person name="Glaser N."/>
            <person name="Linglin J."/>
            <person name="Kema G.H.J."/>
            <person name="Lapalu N."/>
            <person name="Lawrence C.B."/>
            <person name="May K."/>
            <person name="Meyer M."/>
            <person name="Ollivier B."/>
            <person name="Poulain J."/>
            <person name="Schoch C.L."/>
            <person name="Simon A."/>
            <person name="Spatafora J.W."/>
            <person name="Stachowiak A."/>
            <person name="Turgeon B.G."/>
            <person name="Tyler B.M."/>
            <person name="Vincent D."/>
            <person name="Weissenbach J."/>
            <person name="Amselem J."/>
            <person name="Quesneville H."/>
            <person name="Oliver R.P."/>
            <person name="Wincker P."/>
            <person name="Balesdent M.-H."/>
            <person name="Howlett B.J."/>
        </authorList>
    </citation>
    <scope>NUCLEOTIDE SEQUENCE [LARGE SCALE GENOMIC DNA]</scope>
    <source>
        <strain evidence="3">JN3 / isolate v23.1.3 / race Av1-4-5-6-7-8</strain>
    </source>
</reference>
<keyword evidence="3" id="KW-1185">Reference proteome</keyword>
<dbReference type="EMBL" id="FP929133">
    <property type="protein sequence ID" value="CBX98173.1"/>
    <property type="molecule type" value="Genomic_DNA"/>
</dbReference>
<dbReference type="AlphaFoldDB" id="E5A3G0"/>
<name>E5A3G0_LEPMJ</name>
<sequence>MSFFGSRTPFSPPSPIRFPDYDYAFDRPQPRPQSQPTTPPPTTLPTRSATTPKIPAVLTPPKANEDQGYFPVYKDRTLIRLSKDLEQNFQTQAALRRAQEARAAATTMGENGEVVVVEGREVKSREYILPRRNWEPVVRNGVVTRRELFVFGELPRRNGTGQRVREEAAPRESIVQGEIDEYSRGLHAQTQRALDQKLENTRGEEEGAELQRCANVQEKGEEEQWEGETEMQSTLHENDQGEPLTMAEFVKLSPLRKVFEDGNTAECRPPLSQLETGLLDES</sequence>
<dbReference type="InParanoid" id="E5A3G0"/>
<gene>
    <name evidence="2" type="ORF">LEMA_P095820.1</name>
</gene>
<protein>
    <submittedName>
        <fullName evidence="2">Predicted protein</fullName>
    </submittedName>
</protein>
<accession>E5A3G0</accession>
<feature type="compositionally biased region" description="Pro residues" evidence="1">
    <location>
        <begin position="30"/>
        <end position="43"/>
    </location>
</feature>